<evidence type="ECO:0000256" key="14">
    <source>
        <dbReference type="ARBA" id="ARBA00023128"/>
    </source>
</evidence>
<keyword evidence="14" id="KW-0496">Mitochondrion</keyword>
<evidence type="ECO:0000256" key="5">
    <source>
        <dbReference type="ARBA" id="ARBA00005363"/>
    </source>
</evidence>
<dbReference type="Proteomes" id="UP000799421">
    <property type="component" value="Unassembled WGS sequence"/>
</dbReference>
<evidence type="ECO:0000256" key="9">
    <source>
        <dbReference type="ARBA" id="ARBA00022729"/>
    </source>
</evidence>
<evidence type="ECO:0000313" key="22">
    <source>
        <dbReference type="Proteomes" id="UP000799421"/>
    </source>
</evidence>
<dbReference type="Pfam" id="PF09451">
    <property type="entry name" value="ATG27"/>
    <property type="match status" value="1"/>
</dbReference>
<keyword evidence="22" id="KW-1185">Reference proteome</keyword>
<feature type="domain" description="MRH" evidence="20">
    <location>
        <begin position="18"/>
        <end position="218"/>
    </location>
</feature>
<evidence type="ECO:0000256" key="7">
    <source>
        <dbReference type="ARBA" id="ARBA00022448"/>
    </source>
</evidence>
<dbReference type="GO" id="GO:0015031">
    <property type="term" value="P:protein transport"/>
    <property type="evidence" value="ECO:0007669"/>
    <property type="project" value="UniProtKB-KW"/>
</dbReference>
<evidence type="ECO:0000256" key="2">
    <source>
        <dbReference type="ARBA" id="ARBA00004358"/>
    </source>
</evidence>
<dbReference type="InterPro" id="IPR044865">
    <property type="entry name" value="MRH_dom"/>
</dbReference>
<dbReference type="GO" id="GO:0006914">
    <property type="term" value="P:autophagy"/>
    <property type="evidence" value="ECO:0007669"/>
    <property type="project" value="UniProtKB-KW"/>
</dbReference>
<evidence type="ECO:0000256" key="1">
    <source>
        <dbReference type="ARBA" id="ARBA00004304"/>
    </source>
</evidence>
<dbReference type="EMBL" id="MU005984">
    <property type="protein sequence ID" value="KAF2860210.1"/>
    <property type="molecule type" value="Genomic_DNA"/>
</dbReference>
<keyword evidence="11 18" id="KW-1133">Transmembrane helix</keyword>
<dbReference type="PANTHER" id="PTHR15071">
    <property type="entry name" value="MANNOSE-6-PHOSPHATE RECEPTOR FAMILY MEMBER"/>
    <property type="match status" value="1"/>
</dbReference>
<keyword evidence="15 18" id="KW-0472">Membrane</keyword>
<protein>
    <recommendedName>
        <fullName evidence="6">Autophagy-related protein 27</fullName>
    </recommendedName>
</protein>
<feature type="chain" id="PRO_5025652137" description="Autophagy-related protein 27" evidence="19">
    <location>
        <begin position="16"/>
        <end position="303"/>
    </location>
</feature>
<evidence type="ECO:0000256" key="6">
    <source>
        <dbReference type="ARBA" id="ARBA00013776"/>
    </source>
</evidence>
<evidence type="ECO:0000256" key="8">
    <source>
        <dbReference type="ARBA" id="ARBA00022692"/>
    </source>
</evidence>
<dbReference type="InterPro" id="IPR009011">
    <property type="entry name" value="Man6P_isomerase_rcpt-bd_dom_sf"/>
</dbReference>
<dbReference type="GO" id="GO:0031966">
    <property type="term" value="C:mitochondrial membrane"/>
    <property type="evidence" value="ECO:0007669"/>
    <property type="project" value="UniProtKB-SubCell"/>
</dbReference>
<proteinExistence type="inferred from homology"/>
<dbReference type="InterPro" id="IPR018939">
    <property type="entry name" value="Autophagy-rel_prot_27"/>
</dbReference>
<sequence length="303" mass="33953">MQLRCLMALPVLATALTFDCTHTRVSGQSYDFSALGGPKTVHWQRWQPPSTFNFTFTLDLCQALPKKDSSKDNCSTGTRVCGIERVYHSSDPNGEGEVSRVIDIAGDYYASHGRALDAEVKQREKDTGIDVTFHGGKYPDTRQGRLQQAVVQFDCDRDWSGAEGFDAEGVSVLDDKEPDSPELPDLDKGRALQFVSYGADGDIDTLRVRWKTKYACEGVANEPDKLRDDARKSHLGFFAWMLIIIFLLAAAYIIFGSWLNYNRYGARGWDLIPHGDTIRDIPYNIREVSKKLFTNDRGGYSAV</sequence>
<gene>
    <name evidence="21" type="ORF">K470DRAFT_217551</name>
</gene>
<reference evidence="21" key="1">
    <citation type="journal article" date="2020" name="Stud. Mycol.">
        <title>101 Dothideomycetes genomes: a test case for predicting lifestyles and emergence of pathogens.</title>
        <authorList>
            <person name="Haridas S."/>
            <person name="Albert R."/>
            <person name="Binder M."/>
            <person name="Bloem J."/>
            <person name="Labutti K."/>
            <person name="Salamov A."/>
            <person name="Andreopoulos B."/>
            <person name="Baker S."/>
            <person name="Barry K."/>
            <person name="Bills G."/>
            <person name="Bluhm B."/>
            <person name="Cannon C."/>
            <person name="Castanera R."/>
            <person name="Culley D."/>
            <person name="Daum C."/>
            <person name="Ezra D."/>
            <person name="Gonzalez J."/>
            <person name="Henrissat B."/>
            <person name="Kuo A."/>
            <person name="Liang C."/>
            <person name="Lipzen A."/>
            <person name="Lutzoni F."/>
            <person name="Magnuson J."/>
            <person name="Mondo S."/>
            <person name="Nolan M."/>
            <person name="Ohm R."/>
            <person name="Pangilinan J."/>
            <person name="Park H.-J."/>
            <person name="Ramirez L."/>
            <person name="Alfaro M."/>
            <person name="Sun H."/>
            <person name="Tritt A."/>
            <person name="Yoshinaga Y."/>
            <person name="Zwiers L.-H."/>
            <person name="Turgeon B."/>
            <person name="Goodwin S."/>
            <person name="Spatafora J."/>
            <person name="Crous P."/>
            <person name="Grigoriev I."/>
        </authorList>
    </citation>
    <scope>NUCLEOTIDE SEQUENCE</scope>
    <source>
        <strain evidence="21">CBS 480.64</strain>
    </source>
</reference>
<evidence type="ECO:0000256" key="13">
    <source>
        <dbReference type="ARBA" id="ARBA00023034"/>
    </source>
</evidence>
<evidence type="ECO:0000256" key="17">
    <source>
        <dbReference type="ARBA" id="ARBA00023329"/>
    </source>
</evidence>
<dbReference type="PANTHER" id="PTHR15071:SF13">
    <property type="entry name" value="AUTOPHAGY-RELATED PROTEIN 27"/>
    <property type="match status" value="1"/>
</dbReference>
<dbReference type="SUPFAM" id="SSF50911">
    <property type="entry name" value="Mannose 6-phosphate receptor domain"/>
    <property type="match status" value="1"/>
</dbReference>
<evidence type="ECO:0000256" key="3">
    <source>
        <dbReference type="ARBA" id="ARBA00004472"/>
    </source>
</evidence>
<keyword evidence="16" id="KW-1015">Disulfide bond</keyword>
<keyword evidence="12" id="KW-0072">Autophagy</keyword>
<evidence type="ECO:0000256" key="18">
    <source>
        <dbReference type="SAM" id="Phobius"/>
    </source>
</evidence>
<dbReference type="GO" id="GO:0034045">
    <property type="term" value="C:phagophore assembly site membrane"/>
    <property type="evidence" value="ECO:0007669"/>
    <property type="project" value="UniProtKB-SubCell"/>
</dbReference>
<evidence type="ECO:0000256" key="12">
    <source>
        <dbReference type="ARBA" id="ARBA00023006"/>
    </source>
</evidence>
<evidence type="ECO:0000256" key="11">
    <source>
        <dbReference type="ARBA" id="ARBA00022989"/>
    </source>
</evidence>
<dbReference type="AlphaFoldDB" id="A0A6A7BYB3"/>
<comment type="subcellular location">
    <subcellularLocation>
        <location evidence="2">Cytoplasmic vesicle membrane</location>
        <topology evidence="2">Single-pass type I membrane protein</topology>
    </subcellularLocation>
    <subcellularLocation>
        <location evidence="4">Golgi apparatus membrane</location>
        <topology evidence="4">Single-pass type I membrane protein</topology>
    </subcellularLocation>
    <subcellularLocation>
        <location evidence="1">Mitochondrion membrane</location>
        <topology evidence="1">Single-pass membrane protein</topology>
    </subcellularLocation>
    <subcellularLocation>
        <location evidence="3">Preautophagosomal structure membrane</location>
        <topology evidence="3">Single-pass type I membrane protein</topology>
    </subcellularLocation>
</comment>
<dbReference type="GO" id="GO:0030659">
    <property type="term" value="C:cytoplasmic vesicle membrane"/>
    <property type="evidence" value="ECO:0007669"/>
    <property type="project" value="UniProtKB-SubCell"/>
</dbReference>
<evidence type="ECO:0000259" key="20">
    <source>
        <dbReference type="PROSITE" id="PS51914"/>
    </source>
</evidence>
<organism evidence="21 22">
    <name type="scientific">Piedraia hortae CBS 480.64</name>
    <dbReference type="NCBI Taxonomy" id="1314780"/>
    <lineage>
        <taxon>Eukaryota</taxon>
        <taxon>Fungi</taxon>
        <taxon>Dikarya</taxon>
        <taxon>Ascomycota</taxon>
        <taxon>Pezizomycotina</taxon>
        <taxon>Dothideomycetes</taxon>
        <taxon>Dothideomycetidae</taxon>
        <taxon>Capnodiales</taxon>
        <taxon>Piedraiaceae</taxon>
        <taxon>Piedraia</taxon>
    </lineage>
</organism>
<feature type="transmembrane region" description="Helical" evidence="18">
    <location>
        <begin position="237"/>
        <end position="259"/>
    </location>
</feature>
<dbReference type="OrthoDB" id="29460at2759"/>
<comment type="similarity">
    <text evidence="5">Belongs to the ATG27 family.</text>
</comment>
<keyword evidence="8 18" id="KW-0812">Transmembrane</keyword>
<evidence type="ECO:0000256" key="19">
    <source>
        <dbReference type="SAM" id="SignalP"/>
    </source>
</evidence>
<dbReference type="PROSITE" id="PS51914">
    <property type="entry name" value="MRH"/>
    <property type="match status" value="1"/>
</dbReference>
<name>A0A6A7BYB3_9PEZI</name>
<evidence type="ECO:0000256" key="10">
    <source>
        <dbReference type="ARBA" id="ARBA00022927"/>
    </source>
</evidence>
<evidence type="ECO:0000256" key="4">
    <source>
        <dbReference type="ARBA" id="ARBA00004614"/>
    </source>
</evidence>
<evidence type="ECO:0000256" key="15">
    <source>
        <dbReference type="ARBA" id="ARBA00023136"/>
    </source>
</evidence>
<keyword evidence="13" id="KW-0333">Golgi apparatus</keyword>
<dbReference type="GO" id="GO:0000139">
    <property type="term" value="C:Golgi membrane"/>
    <property type="evidence" value="ECO:0007669"/>
    <property type="project" value="UniProtKB-SubCell"/>
</dbReference>
<keyword evidence="10" id="KW-0653">Protein transport</keyword>
<evidence type="ECO:0000256" key="16">
    <source>
        <dbReference type="ARBA" id="ARBA00023157"/>
    </source>
</evidence>
<evidence type="ECO:0000313" key="21">
    <source>
        <dbReference type="EMBL" id="KAF2860210.1"/>
    </source>
</evidence>
<keyword evidence="7" id="KW-0813">Transport</keyword>
<feature type="signal peptide" evidence="19">
    <location>
        <begin position="1"/>
        <end position="15"/>
    </location>
</feature>
<dbReference type="Gene3D" id="2.70.130.10">
    <property type="entry name" value="Mannose-6-phosphate receptor binding domain"/>
    <property type="match status" value="1"/>
</dbReference>
<keyword evidence="17" id="KW-0968">Cytoplasmic vesicle</keyword>
<keyword evidence="9 19" id="KW-0732">Signal</keyword>
<accession>A0A6A7BYB3</accession>